<accession>B9XEL3</accession>
<proteinExistence type="predicted"/>
<dbReference type="Pfam" id="PF03739">
    <property type="entry name" value="LptF_LptG"/>
    <property type="match status" value="1"/>
</dbReference>
<feature type="transmembrane region" description="Helical" evidence="6">
    <location>
        <begin position="12"/>
        <end position="30"/>
    </location>
</feature>
<dbReference type="GO" id="GO:0015920">
    <property type="term" value="P:lipopolysaccharide transport"/>
    <property type="evidence" value="ECO:0007669"/>
    <property type="project" value="TreeGrafter"/>
</dbReference>
<dbReference type="Proteomes" id="UP000003688">
    <property type="component" value="Unassembled WGS sequence"/>
</dbReference>
<dbReference type="PANTHER" id="PTHR33529">
    <property type="entry name" value="SLR0882 PROTEIN-RELATED"/>
    <property type="match status" value="1"/>
</dbReference>
<organism evidence="7 8">
    <name type="scientific">Pedosphaera parvula (strain Ellin514)</name>
    <dbReference type="NCBI Taxonomy" id="320771"/>
    <lineage>
        <taxon>Bacteria</taxon>
        <taxon>Pseudomonadati</taxon>
        <taxon>Verrucomicrobiota</taxon>
        <taxon>Pedosphaerae</taxon>
        <taxon>Pedosphaerales</taxon>
        <taxon>Pedosphaeraceae</taxon>
        <taxon>Pedosphaera</taxon>
    </lineage>
</organism>
<evidence type="ECO:0000256" key="6">
    <source>
        <dbReference type="SAM" id="Phobius"/>
    </source>
</evidence>
<evidence type="ECO:0000256" key="2">
    <source>
        <dbReference type="ARBA" id="ARBA00022475"/>
    </source>
</evidence>
<evidence type="ECO:0000256" key="1">
    <source>
        <dbReference type="ARBA" id="ARBA00004651"/>
    </source>
</evidence>
<gene>
    <name evidence="7" type="ORF">Cflav_PD4767</name>
</gene>
<feature type="transmembrane region" description="Helical" evidence="6">
    <location>
        <begin position="292"/>
        <end position="310"/>
    </location>
</feature>
<evidence type="ECO:0000256" key="3">
    <source>
        <dbReference type="ARBA" id="ARBA00022692"/>
    </source>
</evidence>
<keyword evidence="5 6" id="KW-0472">Membrane</keyword>
<feature type="transmembrane region" description="Helical" evidence="6">
    <location>
        <begin position="50"/>
        <end position="75"/>
    </location>
</feature>
<dbReference type="AlphaFoldDB" id="B9XEL3"/>
<dbReference type="RefSeq" id="WP_007414261.1">
    <property type="nucleotide sequence ID" value="NZ_ABOX02000008.1"/>
</dbReference>
<keyword evidence="4 6" id="KW-1133">Transmembrane helix</keyword>
<evidence type="ECO:0000256" key="4">
    <source>
        <dbReference type="ARBA" id="ARBA00022989"/>
    </source>
</evidence>
<keyword evidence="8" id="KW-1185">Reference proteome</keyword>
<sequence>MRLLDRYLLRELLIPLRYCLGGFLIFWISFDLINSIHQFQEAKLHLFDVVQYYLITVPSFLVIVLPMALLLALLYTLSNHARHHEITAIRAAGISLWRICIPYVAVGLVFSAAVFAINEYWIPDSDQKAQDILDKYKPNRPDGSNKDVYRNFGIPNGRDKRTWDIGSYNLKTEIMTDPKVSWIDTNNLPHRLIAERAERTNDVWTFYNVTEFETMPDGFMGPTMKTNVVAHPEFSETPDQIRREIKFSKRLTSHNAKAAEVPIVDILDYLDLHPVLTKKNKWWLYTQLHGRLAAPWTCLVVVFLAIPFGAASGRRNIFVGVASSIVIVFAYYVLLKLGLALGTGGYVPAWVAGWLPDFVFGAAGIWMLLRVR</sequence>
<evidence type="ECO:0000313" key="7">
    <source>
        <dbReference type="EMBL" id="EEF61727.1"/>
    </source>
</evidence>
<feature type="transmembrane region" description="Helical" evidence="6">
    <location>
        <begin position="317"/>
        <end position="335"/>
    </location>
</feature>
<dbReference type="GO" id="GO:0043190">
    <property type="term" value="C:ATP-binding cassette (ABC) transporter complex"/>
    <property type="evidence" value="ECO:0007669"/>
    <property type="project" value="TreeGrafter"/>
</dbReference>
<dbReference type="STRING" id="320771.Cflav_PD4767"/>
<feature type="transmembrane region" description="Helical" evidence="6">
    <location>
        <begin position="347"/>
        <end position="369"/>
    </location>
</feature>
<evidence type="ECO:0000256" key="5">
    <source>
        <dbReference type="ARBA" id="ARBA00023136"/>
    </source>
</evidence>
<dbReference type="InterPro" id="IPR005495">
    <property type="entry name" value="LptG/LptF_permease"/>
</dbReference>
<protein>
    <submittedName>
        <fullName evidence="7">Permease YjgP/YjgQ family protein</fullName>
    </submittedName>
</protein>
<name>B9XEL3_PEDPL</name>
<keyword evidence="2" id="KW-1003">Cell membrane</keyword>
<comment type="caution">
    <text evidence="7">The sequence shown here is derived from an EMBL/GenBank/DDBJ whole genome shotgun (WGS) entry which is preliminary data.</text>
</comment>
<comment type="subcellular location">
    <subcellularLocation>
        <location evidence="1">Cell membrane</location>
        <topology evidence="1">Multi-pass membrane protein</topology>
    </subcellularLocation>
</comment>
<reference evidence="7 8" key="1">
    <citation type="journal article" date="2011" name="J. Bacteriol.">
        <title>Genome sequence of 'Pedosphaera parvula' Ellin514, an aerobic Verrucomicrobial isolate from pasture soil.</title>
        <authorList>
            <person name="Kant R."/>
            <person name="van Passel M.W."/>
            <person name="Sangwan P."/>
            <person name="Palva A."/>
            <person name="Lucas S."/>
            <person name="Copeland A."/>
            <person name="Lapidus A."/>
            <person name="Glavina Del Rio T."/>
            <person name="Dalin E."/>
            <person name="Tice H."/>
            <person name="Bruce D."/>
            <person name="Goodwin L."/>
            <person name="Pitluck S."/>
            <person name="Chertkov O."/>
            <person name="Larimer F.W."/>
            <person name="Land M.L."/>
            <person name="Hauser L."/>
            <person name="Brettin T.S."/>
            <person name="Detter J.C."/>
            <person name="Han S."/>
            <person name="de Vos W.M."/>
            <person name="Janssen P.H."/>
            <person name="Smidt H."/>
        </authorList>
    </citation>
    <scope>NUCLEOTIDE SEQUENCE [LARGE SCALE GENOMIC DNA]</scope>
    <source>
        <strain evidence="7 8">Ellin514</strain>
    </source>
</reference>
<dbReference type="OrthoDB" id="9791458at2"/>
<dbReference type="PANTHER" id="PTHR33529:SF2">
    <property type="entry name" value="LIPOPOLYSACCHARIDE EXPORT SYSTEM PERMEASE PROTEIN LPTG"/>
    <property type="match status" value="1"/>
</dbReference>
<evidence type="ECO:0000313" key="8">
    <source>
        <dbReference type="Proteomes" id="UP000003688"/>
    </source>
</evidence>
<keyword evidence="3 6" id="KW-0812">Transmembrane</keyword>
<feature type="transmembrane region" description="Helical" evidence="6">
    <location>
        <begin position="96"/>
        <end position="117"/>
    </location>
</feature>
<dbReference type="EMBL" id="ABOX02000008">
    <property type="protein sequence ID" value="EEF61727.1"/>
    <property type="molecule type" value="Genomic_DNA"/>
</dbReference>